<protein>
    <submittedName>
        <fullName evidence="3">Methionyl-tRNA formyltransferase</fullName>
    </submittedName>
</protein>
<dbReference type="Gene3D" id="3.40.50.12230">
    <property type="match status" value="1"/>
</dbReference>
<dbReference type="InterPro" id="IPR011034">
    <property type="entry name" value="Formyl_transferase-like_C_sf"/>
</dbReference>
<dbReference type="OrthoDB" id="9806170at2"/>
<feature type="domain" description="Formyl transferase C-terminal" evidence="2">
    <location>
        <begin position="190"/>
        <end position="280"/>
    </location>
</feature>
<evidence type="ECO:0000313" key="4">
    <source>
        <dbReference type="Proteomes" id="UP000186469"/>
    </source>
</evidence>
<keyword evidence="3" id="KW-0808">Transferase</keyword>
<reference evidence="3 4" key="1">
    <citation type="submission" date="2016-12" db="EMBL/GenBank/DDBJ databases">
        <authorList>
            <person name="Song W.-J."/>
            <person name="Kurnit D.M."/>
        </authorList>
    </citation>
    <scope>NUCLEOTIDE SEQUENCE [LARGE SCALE GENOMIC DNA]</scope>
    <source>
        <strain evidence="3 4">DSM 11393</strain>
    </source>
</reference>
<dbReference type="SUPFAM" id="SSF53328">
    <property type="entry name" value="Formyltransferase"/>
    <property type="match status" value="1"/>
</dbReference>
<dbReference type="PANTHER" id="PTHR11138">
    <property type="entry name" value="METHIONYL-TRNA FORMYLTRANSFERASE"/>
    <property type="match status" value="1"/>
</dbReference>
<dbReference type="Pfam" id="PF00551">
    <property type="entry name" value="Formyl_trans_N"/>
    <property type="match status" value="1"/>
</dbReference>
<gene>
    <name evidence="3" type="ORF">SAMN02745728_01462</name>
</gene>
<dbReference type="InterPro" id="IPR036477">
    <property type="entry name" value="Formyl_transf_N_sf"/>
</dbReference>
<proteinExistence type="predicted"/>
<evidence type="ECO:0000313" key="3">
    <source>
        <dbReference type="EMBL" id="SHN64828.1"/>
    </source>
</evidence>
<dbReference type="SUPFAM" id="SSF50486">
    <property type="entry name" value="FMT C-terminal domain-like"/>
    <property type="match status" value="1"/>
</dbReference>
<dbReference type="STRING" id="1121455.SAMN02745728_01462"/>
<dbReference type="InterPro" id="IPR005793">
    <property type="entry name" value="Formyl_trans_C"/>
</dbReference>
<evidence type="ECO:0000259" key="1">
    <source>
        <dbReference type="Pfam" id="PF00551"/>
    </source>
</evidence>
<dbReference type="GO" id="GO:0004479">
    <property type="term" value="F:methionyl-tRNA formyltransferase activity"/>
    <property type="evidence" value="ECO:0007669"/>
    <property type="project" value="TreeGrafter"/>
</dbReference>
<organism evidence="3 4">
    <name type="scientific">Desulfovibrio litoralis DSM 11393</name>
    <dbReference type="NCBI Taxonomy" id="1121455"/>
    <lineage>
        <taxon>Bacteria</taxon>
        <taxon>Pseudomonadati</taxon>
        <taxon>Thermodesulfobacteriota</taxon>
        <taxon>Desulfovibrionia</taxon>
        <taxon>Desulfovibrionales</taxon>
        <taxon>Desulfovibrionaceae</taxon>
        <taxon>Desulfovibrio</taxon>
    </lineage>
</organism>
<keyword evidence="4" id="KW-1185">Reference proteome</keyword>
<dbReference type="InterPro" id="IPR002376">
    <property type="entry name" value="Formyl_transf_N"/>
</dbReference>
<evidence type="ECO:0000259" key="2">
    <source>
        <dbReference type="Pfam" id="PF02911"/>
    </source>
</evidence>
<accession>A0A1M7T290</accession>
<dbReference type="CDD" id="cd08369">
    <property type="entry name" value="FMT_core"/>
    <property type="match status" value="1"/>
</dbReference>
<dbReference type="Proteomes" id="UP000186469">
    <property type="component" value="Unassembled WGS sequence"/>
</dbReference>
<dbReference type="Pfam" id="PF02911">
    <property type="entry name" value="Formyl_trans_C"/>
    <property type="match status" value="1"/>
</dbReference>
<sequence length="294" mass="33827">MRDRQFVFVGNRRFVLEEMCATGVNLKKVFVVANTHLERDLKNGFLSLPCHYIIINNKQELLYHLSAMSFDILVSNGCPYILPISQMPVAKYVNIHPSCLPDLRGVDPVIGAILFEKNSGATCHIMDDGVDTGDIISQVSIPYNENLDVTTLYQLSFCAEKQAFRDALLLKFQAQYAQKSRDSDIYYSRKPEDRVITFKEENNFILRKIKAFNNRTQGCLFLVNNKNYIVFRAEILTNCFLTDYMQKFMEGIVAFSYENSILFKKDNEILRFSDISFNNNPAILVGDKIFEVQL</sequence>
<dbReference type="AlphaFoldDB" id="A0A1M7T290"/>
<dbReference type="PANTHER" id="PTHR11138:SF5">
    <property type="entry name" value="METHIONYL-TRNA FORMYLTRANSFERASE, MITOCHONDRIAL"/>
    <property type="match status" value="1"/>
</dbReference>
<dbReference type="EMBL" id="FRDI01000006">
    <property type="protein sequence ID" value="SHN64828.1"/>
    <property type="molecule type" value="Genomic_DNA"/>
</dbReference>
<name>A0A1M7T290_9BACT</name>
<feature type="domain" description="Formyl transferase N-terminal" evidence="1">
    <location>
        <begin position="58"/>
        <end position="167"/>
    </location>
</feature>